<feature type="compositionally biased region" description="Low complexity" evidence="5">
    <location>
        <begin position="1605"/>
        <end position="1618"/>
    </location>
</feature>
<evidence type="ECO:0000313" key="9">
    <source>
        <dbReference type="Proteomes" id="UP001220377"/>
    </source>
</evidence>
<evidence type="ECO:0000256" key="1">
    <source>
        <dbReference type="ARBA" id="ARBA00022512"/>
    </source>
</evidence>
<keyword evidence="6" id="KW-0812">Transmembrane</keyword>
<dbReference type="Proteomes" id="UP001220377">
    <property type="component" value="Chromosome"/>
</dbReference>
<dbReference type="SUPFAM" id="SSF52058">
    <property type="entry name" value="L domain-like"/>
    <property type="match status" value="1"/>
</dbReference>
<dbReference type="InterPro" id="IPR041286">
    <property type="entry name" value="MBG_2"/>
</dbReference>
<feature type="compositionally biased region" description="Gly residues" evidence="5">
    <location>
        <begin position="1505"/>
        <end position="1517"/>
    </location>
</feature>
<evidence type="ECO:0000313" key="8">
    <source>
        <dbReference type="EMBL" id="WDF83150.1"/>
    </source>
</evidence>
<keyword evidence="9" id="KW-1185">Reference proteome</keyword>
<dbReference type="Gene3D" id="3.80.10.10">
    <property type="entry name" value="Ribonuclease Inhibitor"/>
    <property type="match status" value="3"/>
</dbReference>
<keyword evidence="6" id="KW-1133">Transmembrane helix</keyword>
<dbReference type="InterPro" id="IPR022263">
    <property type="entry name" value="KxYKxGKxW"/>
</dbReference>
<dbReference type="Pfam" id="PF17883">
    <property type="entry name" value="MBG"/>
    <property type="match status" value="4"/>
</dbReference>
<keyword evidence="2" id="KW-0964">Secreted</keyword>
<keyword evidence="1" id="KW-0134">Cell wall</keyword>
<feature type="compositionally biased region" description="Low complexity" evidence="5">
    <location>
        <begin position="1538"/>
        <end position="1571"/>
    </location>
</feature>
<feature type="transmembrane region" description="Helical" evidence="6">
    <location>
        <begin position="1641"/>
        <end position="1661"/>
    </location>
</feature>
<feature type="compositionally biased region" description="Low complexity" evidence="5">
    <location>
        <begin position="62"/>
        <end position="73"/>
    </location>
</feature>
<sequence length="1667" mass="171560">MNRQQSKQTVENTRIHYKMYKSGKNWVFAGILGITFAFAAALVPESSVSASADTPDASAAVTTAKAEAPKTVTLSSSTGDQSANNGADSAAVSDSDAADKSTGVSNDQVANDATATKSDDSAVTSTTDEKTADNAATQSATAKTDQATSDSAQTDNDNGVDASAKVTSDDASQQAVKSEQQTADDAAANGDTRSDVKDPAEESHDSSAKAKDNDSAATDVKTGTTTPLKKVQMLSEGVVSDYQIDLTGTGKVSTGWIIDTDAAGNNVATFTGSGSWFTSTDTVTLPDTITVDGTTYTVTTIASNALESRNITALVLPSTVTDIEANAFTYSSFKTVQLPAALQTIGDSAFYSNSTLTSVDFSQSPNLTSIGSNAFARAGALTSVNFTDNTKLANMGEGAFVQIYTLTGPVDLQNTVLTSIPKNAFQSDPVTSVTIPATVQSIGETAFGYDNQLTSLVFAPGSQLTDIGLGAFVSSSLPTITIPDSVKTIGENAFAYDHALTELNIGANSQLQSVGNGAFAYGSIGNSLKLPNTLESVGDNAFVGNRLPNVDLGTGVKTIGDLAFATNSLAQDLSIPDSVTSIGNQAFANNMLTGVSDQSPVSVGSDAFKNNRMNQLDLPNATYTSGPATDQRANAFIDLLHQPDISHVTLDQLFRTVAIGNETNSNLDISNVTNGVTYDAANGFTIPASRANTYDFDWKLVDADGNTTYAGTYTVHVTNPNVKVFNSNADFGSPWATSNNFFSAQTDTGVNLPLAEMTVTLTAPDGTSQTVTTSQFVALRQAGDWTATYADGSLSGTATITVADQIKDPYVLSGKPGVPYDGHAHTPISGFYDLNVTVNGNSNTISLQNSDLEVLAADGTPATAGVIDVGSYKVQLTASGLARVLSIVDPLLRNKLVDNGSTALLIIDPTIVPLTLSDANFTYDGEKTASDATGLTAEFQASGTTTSTSITLSQDDIVVKNGSTDAGSYVYSLSTIGLAKLNAALGANEAIGSAAGTITINPKAITITAPDETMAYSGKVYPGSLEATITGQPKNGVAPVYTMTDVSGKIDKGTYPITITLDPSANKNYTITPVNGQLVITAEPVEAAKIQVGGGSKVYDGDATTDQTTFDVTLPSGWTTPNFDDTDFDLSGITSQNVGTYGVTLNAAGIAKINAANTNYNVKGVTAGRFSITPAVITINVANATKQYDGTAYTDPLKATISGKPDKGDDVTYKLTDVSGDTNVGTYHLSADPKANLNYTFNVNPGQLTITAAPVEAAKIQVGGGSKVYDGDATTDQTTYDVTLPSGWTTPNFDDTDFDLSGITSQNVGTYDVTLNAAGIAKINAANTNYNVKGVTAGRFSITPAVITINVDNAMKTYDGTAYSDPLTATVSGKPEKGDDVKYTVLDITKGKNVGTYRLTAEPTASLNYTFVVNPGQLTIAPAPITITAPTVSKTYNGQPYTGPFDATVVGLPVNGDALDYTLTNISKIVNIGKYTVTVTADANKNKNYKITTVSGSLTITDPNGNGGTPTPGGNGGTTTPTPGGNGGTTTPGGNGGTTTPTPGGNGGTTTPTPGGNGGTTTPTPKPNKNGNGTGTNGGHSDLPNTFTTNKGHGKGTRAGYTNGQMSTDSQSTSQATQAPLSGNQTDNKAELPQTGDSQNGAVTVMGIALASVLGLFGLAGRKRNND</sequence>
<proteinExistence type="predicted"/>
<dbReference type="Gene3D" id="3.10.430.110">
    <property type="match status" value="4"/>
</dbReference>
<keyword evidence="4" id="KW-0572">Peptidoglycan-anchor</keyword>
<dbReference type="RefSeq" id="WP_274261107.1">
    <property type="nucleotide sequence ID" value="NZ_CP117884.1"/>
</dbReference>
<dbReference type="NCBIfam" id="TIGR03715">
    <property type="entry name" value="KxYKxGKxW"/>
    <property type="match status" value="1"/>
</dbReference>
<dbReference type="InterPro" id="IPR041277">
    <property type="entry name" value="MBG_Lactobacillales"/>
</dbReference>
<dbReference type="InterPro" id="IPR026906">
    <property type="entry name" value="LRR_5"/>
</dbReference>
<dbReference type="PANTHER" id="PTHR45661:SF3">
    <property type="entry name" value="IG-LIKE DOMAIN-CONTAINING PROTEIN"/>
    <property type="match status" value="1"/>
</dbReference>
<dbReference type="Pfam" id="PF18676">
    <property type="entry name" value="MBG_2"/>
    <property type="match status" value="2"/>
</dbReference>
<evidence type="ECO:0000256" key="4">
    <source>
        <dbReference type="ARBA" id="ARBA00023088"/>
    </source>
</evidence>
<name>A0ABY7WVH1_9LACO</name>
<dbReference type="InterPro" id="IPR032675">
    <property type="entry name" value="LRR_dom_sf"/>
</dbReference>
<keyword evidence="6" id="KW-0472">Membrane</keyword>
<organism evidence="8 9">
    <name type="scientific">Lacticaseibacillus pabuli</name>
    <dbReference type="NCBI Taxonomy" id="3025672"/>
    <lineage>
        <taxon>Bacteria</taxon>
        <taxon>Bacillati</taxon>
        <taxon>Bacillota</taxon>
        <taxon>Bacilli</taxon>
        <taxon>Lactobacillales</taxon>
        <taxon>Lactobacillaceae</taxon>
        <taxon>Lacticaseibacillus</taxon>
    </lineage>
</organism>
<accession>A0ABY7WVH1</accession>
<feature type="compositionally biased region" description="Gly residues" evidence="5">
    <location>
        <begin position="1524"/>
        <end position="1537"/>
    </location>
</feature>
<dbReference type="Pfam" id="PF13306">
    <property type="entry name" value="LRR_5"/>
    <property type="match status" value="2"/>
</dbReference>
<evidence type="ECO:0000256" key="2">
    <source>
        <dbReference type="ARBA" id="ARBA00022525"/>
    </source>
</evidence>
<feature type="compositionally biased region" description="Polar residues" evidence="5">
    <location>
        <begin position="102"/>
        <end position="126"/>
    </location>
</feature>
<gene>
    <name evidence="8" type="ORF">PQ472_02635</name>
</gene>
<dbReference type="NCBIfam" id="TIGR01167">
    <property type="entry name" value="LPXTG_anchor"/>
    <property type="match status" value="1"/>
</dbReference>
<dbReference type="Gene3D" id="2.60.120.1050">
    <property type="match status" value="2"/>
</dbReference>
<feature type="domain" description="Gram-positive cocci surface proteins LPxTG" evidence="7">
    <location>
        <begin position="1632"/>
        <end position="1667"/>
    </location>
</feature>
<feature type="transmembrane region" description="Helical" evidence="6">
    <location>
        <begin position="26"/>
        <end position="43"/>
    </location>
</feature>
<dbReference type="Pfam" id="PF00746">
    <property type="entry name" value="Gram_pos_anchor"/>
    <property type="match status" value="1"/>
</dbReference>
<dbReference type="Pfam" id="PF19258">
    <property type="entry name" value="KxYKxGKxW_sig"/>
    <property type="match status" value="1"/>
</dbReference>
<dbReference type="PROSITE" id="PS50847">
    <property type="entry name" value="GRAM_POS_ANCHORING"/>
    <property type="match status" value="1"/>
</dbReference>
<feature type="compositionally biased region" description="Basic and acidic residues" evidence="5">
    <location>
        <begin position="192"/>
        <end position="214"/>
    </location>
</feature>
<feature type="compositionally biased region" description="Low complexity" evidence="5">
    <location>
        <begin position="82"/>
        <end position="95"/>
    </location>
</feature>
<keyword evidence="3" id="KW-0732">Signal</keyword>
<protein>
    <submittedName>
        <fullName evidence="8">Leucine-rich repeat protein</fullName>
    </submittedName>
</protein>
<dbReference type="EMBL" id="CP117884">
    <property type="protein sequence ID" value="WDF83150.1"/>
    <property type="molecule type" value="Genomic_DNA"/>
</dbReference>
<evidence type="ECO:0000256" key="6">
    <source>
        <dbReference type="SAM" id="Phobius"/>
    </source>
</evidence>
<evidence type="ECO:0000256" key="5">
    <source>
        <dbReference type="SAM" id="MobiDB-lite"/>
    </source>
</evidence>
<feature type="compositionally biased region" description="Polar residues" evidence="5">
    <location>
        <begin position="165"/>
        <end position="183"/>
    </location>
</feature>
<feature type="region of interest" description="Disordered" evidence="5">
    <location>
        <begin position="1497"/>
        <end position="1639"/>
    </location>
</feature>
<evidence type="ECO:0000256" key="3">
    <source>
        <dbReference type="ARBA" id="ARBA00022729"/>
    </source>
</evidence>
<dbReference type="InterPro" id="IPR019931">
    <property type="entry name" value="LPXTG_anchor"/>
</dbReference>
<dbReference type="InterPro" id="IPR053139">
    <property type="entry name" value="Surface_bspA-like"/>
</dbReference>
<reference evidence="8 9" key="1">
    <citation type="submission" date="2023-02" db="EMBL/GenBank/DDBJ databases">
        <title>Genome sequence of Lacticaseibacillus sp. KACC 23028.</title>
        <authorList>
            <person name="Kim S."/>
            <person name="Heo J."/>
            <person name="Kwon S.-W."/>
        </authorList>
    </citation>
    <scope>NUCLEOTIDE SEQUENCE [LARGE SCALE GENOMIC DNA]</scope>
    <source>
        <strain evidence="8 9">KACC 23028</strain>
    </source>
</reference>
<feature type="region of interest" description="Disordered" evidence="5">
    <location>
        <begin position="62"/>
        <end position="223"/>
    </location>
</feature>
<evidence type="ECO:0000259" key="7">
    <source>
        <dbReference type="PROSITE" id="PS50847"/>
    </source>
</evidence>
<feature type="compositionally biased region" description="Polar residues" evidence="5">
    <location>
        <begin position="134"/>
        <end position="157"/>
    </location>
</feature>
<dbReference type="PANTHER" id="PTHR45661">
    <property type="entry name" value="SURFACE ANTIGEN"/>
    <property type="match status" value="1"/>
</dbReference>